<evidence type="ECO:0000313" key="3">
    <source>
        <dbReference type="Proteomes" id="UP001165135"/>
    </source>
</evidence>
<dbReference type="RefSeq" id="WP_285618785.1">
    <property type="nucleotide sequence ID" value="NZ_BSTJ01000001.1"/>
</dbReference>
<name>A0A9W6RF19_9ACTN</name>
<feature type="region of interest" description="Disordered" evidence="1">
    <location>
        <begin position="1"/>
        <end position="20"/>
    </location>
</feature>
<organism evidence="2 3">
    <name type="scientific">Actinoallomurus iriomotensis</name>
    <dbReference type="NCBI Taxonomy" id="478107"/>
    <lineage>
        <taxon>Bacteria</taxon>
        <taxon>Bacillati</taxon>
        <taxon>Actinomycetota</taxon>
        <taxon>Actinomycetes</taxon>
        <taxon>Streptosporangiales</taxon>
        <taxon>Thermomonosporaceae</taxon>
        <taxon>Actinoallomurus</taxon>
    </lineage>
</organism>
<feature type="compositionally biased region" description="Low complexity" evidence="1">
    <location>
        <begin position="284"/>
        <end position="296"/>
    </location>
</feature>
<evidence type="ECO:0000313" key="2">
    <source>
        <dbReference type="EMBL" id="GLY73455.1"/>
    </source>
</evidence>
<evidence type="ECO:0008006" key="4">
    <source>
        <dbReference type="Google" id="ProtNLM"/>
    </source>
</evidence>
<dbReference type="EMBL" id="BSTJ01000001">
    <property type="protein sequence ID" value="GLY73455.1"/>
    <property type="molecule type" value="Genomic_DNA"/>
</dbReference>
<proteinExistence type="predicted"/>
<accession>A0A9W6RF19</accession>
<dbReference type="AlphaFoldDB" id="A0A9W6RF19"/>
<gene>
    <name evidence="2" type="ORF">Airi01_017220</name>
</gene>
<sequence>MVDSYVSPMRSTAPAGSPSQYTDFRSIDALLKSSDPEAVAASGRGYQKFAEAYEKIAGVLLHMRTDLHNAWTGKDAAAAQAQLREVWSAAATVRQTAKTFGVAIERHGSEHLAWYKYNKPASKSLPEAQSWMTGANERVTQAWNSLPQNLSTTLPPGAEKYHSDGWNPGHSAAAGTSVGSPSSHPGAGDGSSASHDHRPDDAAEPSQIGDGGTQLAGLAPTAVPPTGAVPVDLGGLPIGGGAGVVGPGGVPASHYGLITPNVITGVPGDVGGGPGRMTPVLSDQAAATQEAQAAETSNVSRAGMTGLPAGAERRDRERKRRSWLSEDEKMWTGNVHVAPELITTDTEDDRERFDEPLLINLSDDDDKAIDDLFEELSGEVSLEDPQEGVTEPRAKPTGLEEQAAATIDDPEPPGPIIGEAE</sequence>
<dbReference type="Proteomes" id="UP001165135">
    <property type="component" value="Unassembled WGS sequence"/>
</dbReference>
<feature type="region of interest" description="Disordered" evidence="1">
    <location>
        <begin position="377"/>
        <end position="421"/>
    </location>
</feature>
<reference evidence="2" key="1">
    <citation type="submission" date="2023-03" db="EMBL/GenBank/DDBJ databases">
        <title>Actinoallomurus iriomotensis NBRC 103681.</title>
        <authorList>
            <person name="Ichikawa N."/>
            <person name="Sato H."/>
            <person name="Tonouchi N."/>
        </authorList>
    </citation>
    <scope>NUCLEOTIDE SEQUENCE</scope>
    <source>
        <strain evidence="2">NBRC 103681</strain>
    </source>
</reference>
<feature type="region of interest" description="Disordered" evidence="1">
    <location>
        <begin position="268"/>
        <end position="323"/>
    </location>
</feature>
<feature type="compositionally biased region" description="Acidic residues" evidence="1">
    <location>
        <begin position="377"/>
        <end position="386"/>
    </location>
</feature>
<protein>
    <recommendedName>
        <fullName evidence="4">PPE family domain-containing protein</fullName>
    </recommendedName>
</protein>
<comment type="caution">
    <text evidence="2">The sequence shown here is derived from an EMBL/GenBank/DDBJ whole genome shotgun (WGS) entry which is preliminary data.</text>
</comment>
<feature type="region of interest" description="Disordered" evidence="1">
    <location>
        <begin position="147"/>
        <end position="223"/>
    </location>
</feature>
<evidence type="ECO:0000256" key="1">
    <source>
        <dbReference type="SAM" id="MobiDB-lite"/>
    </source>
</evidence>